<accession>A0A3M7P9G3</accession>
<keyword evidence="3" id="KW-1185">Reference proteome</keyword>
<organism evidence="2 3">
    <name type="scientific">Brachionus plicatilis</name>
    <name type="common">Marine rotifer</name>
    <name type="synonym">Brachionus muelleri</name>
    <dbReference type="NCBI Taxonomy" id="10195"/>
    <lineage>
        <taxon>Eukaryota</taxon>
        <taxon>Metazoa</taxon>
        <taxon>Spiralia</taxon>
        <taxon>Gnathifera</taxon>
        <taxon>Rotifera</taxon>
        <taxon>Eurotatoria</taxon>
        <taxon>Monogononta</taxon>
        <taxon>Pseudotrocha</taxon>
        <taxon>Ploima</taxon>
        <taxon>Brachionidae</taxon>
        <taxon>Brachionus</taxon>
    </lineage>
</organism>
<dbReference type="Proteomes" id="UP000276133">
    <property type="component" value="Unassembled WGS sequence"/>
</dbReference>
<reference evidence="2 3" key="1">
    <citation type="journal article" date="2018" name="Sci. Rep.">
        <title>Genomic signatures of local adaptation to the degree of environmental predictability in rotifers.</title>
        <authorList>
            <person name="Franch-Gras L."/>
            <person name="Hahn C."/>
            <person name="Garcia-Roger E.M."/>
            <person name="Carmona M.J."/>
            <person name="Serra M."/>
            <person name="Gomez A."/>
        </authorList>
    </citation>
    <scope>NUCLEOTIDE SEQUENCE [LARGE SCALE GENOMIC DNA]</scope>
    <source>
        <strain evidence="2">HYR1</strain>
    </source>
</reference>
<feature type="transmembrane region" description="Helical" evidence="1">
    <location>
        <begin position="12"/>
        <end position="35"/>
    </location>
</feature>
<evidence type="ECO:0000313" key="3">
    <source>
        <dbReference type="Proteomes" id="UP000276133"/>
    </source>
</evidence>
<keyword evidence="1" id="KW-1133">Transmembrane helix</keyword>
<protein>
    <submittedName>
        <fullName evidence="2">Uncharacterized protein</fullName>
    </submittedName>
</protein>
<dbReference type="AlphaFoldDB" id="A0A3M7P9G3"/>
<dbReference type="EMBL" id="REGN01012348">
    <property type="protein sequence ID" value="RMZ95725.1"/>
    <property type="molecule type" value="Genomic_DNA"/>
</dbReference>
<proteinExistence type="predicted"/>
<comment type="caution">
    <text evidence="2">The sequence shown here is derived from an EMBL/GenBank/DDBJ whole genome shotgun (WGS) entry which is preliminary data.</text>
</comment>
<evidence type="ECO:0000256" key="1">
    <source>
        <dbReference type="SAM" id="Phobius"/>
    </source>
</evidence>
<sequence length="230" mass="27443">MEKINLDIKLYYLIFLSPKIIIFLKFPICILRILFCEFFGESIFINTLNGLIFSLVQNLGNNKFQIGLFSENRYFLSHKKKFLCFIKVIQKLLLPILKGLKLEGKELYFCYLSNENRHHFLNLIVEVEFTAVKCSIPGEILRLAIKAIAVLVNLNNESEKNIYHLIFFLTNSIFFNSRENFTSIIRRLYRKNFNFFRTLSQQFFSKDKTFFLYHMSQLEEPYNHSKHICK</sequence>
<keyword evidence="1" id="KW-0812">Transmembrane</keyword>
<keyword evidence="1" id="KW-0472">Membrane</keyword>
<gene>
    <name evidence="2" type="ORF">BpHYR1_050768</name>
</gene>
<name>A0A3M7P9G3_BRAPC</name>
<evidence type="ECO:0000313" key="2">
    <source>
        <dbReference type="EMBL" id="RMZ95725.1"/>
    </source>
</evidence>